<dbReference type="EMBL" id="AP015029">
    <property type="protein sequence ID" value="BAW23987.1"/>
    <property type="molecule type" value="Genomic_DNA"/>
</dbReference>
<evidence type="ECO:0000313" key="2">
    <source>
        <dbReference type="Proteomes" id="UP000218731"/>
    </source>
</evidence>
<organism evidence="1 2">
    <name type="scientific">Pseudomonas putida</name>
    <name type="common">Arthrobacter siderocapsulatus</name>
    <dbReference type="NCBI Taxonomy" id="303"/>
    <lineage>
        <taxon>Bacteria</taxon>
        <taxon>Pseudomonadati</taxon>
        <taxon>Pseudomonadota</taxon>
        <taxon>Gammaproteobacteria</taxon>
        <taxon>Pseudomonadales</taxon>
        <taxon>Pseudomonadaceae</taxon>
        <taxon>Pseudomonas</taxon>
    </lineage>
</organism>
<reference evidence="1 2" key="1">
    <citation type="submission" date="2015-11" db="EMBL/GenBank/DDBJ databases">
        <title>Complete genome sequencing of a biphenyl-degrading bacterium, Pseudomonas putida KF715 (=NBRC110667).</title>
        <authorList>
            <person name="Suenaga H."/>
            <person name="Fujihara N."/>
            <person name="Watanabe T."/>
            <person name="Hirose J."/>
            <person name="Kimura N."/>
            <person name="Yamazoe A."/>
            <person name="Hosoyama A."/>
            <person name="Shimodaira J."/>
            <person name="Furukawa K."/>
        </authorList>
    </citation>
    <scope>NUCLEOTIDE SEQUENCE [LARGE SCALE GENOMIC DNA]</scope>
    <source>
        <strain evidence="1 2">KF715</strain>
    </source>
</reference>
<sequence>MPIEEIGLDQGLMEQLVREAERRGVSPDALAAELIRKELANRTKPRNPRGTVTPFHRRA</sequence>
<name>A0A1L7NEU7_PSEPU</name>
<gene>
    <name evidence="1" type="ORF">KF715C_ch34140</name>
</gene>
<proteinExistence type="predicted"/>
<dbReference type="AlphaFoldDB" id="A0A1L7NEU7"/>
<protein>
    <submittedName>
        <fullName evidence="1">Uncharacterized protein</fullName>
    </submittedName>
</protein>
<accession>A0A1L7NEU7</accession>
<evidence type="ECO:0000313" key="1">
    <source>
        <dbReference type="EMBL" id="BAW23987.1"/>
    </source>
</evidence>
<dbReference type="Proteomes" id="UP000218731">
    <property type="component" value="Chromosome 1"/>
</dbReference>